<evidence type="ECO:0000313" key="1">
    <source>
        <dbReference type="EMBL" id="AYV87161.1"/>
    </source>
</evidence>
<name>A0A3G5AKA3_9VIRU</name>
<dbReference type="EMBL" id="MK072536">
    <property type="protein sequence ID" value="AYV87161.1"/>
    <property type="molecule type" value="Genomic_DNA"/>
</dbReference>
<organism evidence="1">
    <name type="scientific">Sylvanvirus sp</name>
    <dbReference type="NCBI Taxonomy" id="2487774"/>
    <lineage>
        <taxon>Viruses</taxon>
    </lineage>
</organism>
<protein>
    <submittedName>
        <fullName evidence="1">Uncharacterized protein</fullName>
    </submittedName>
</protein>
<accession>A0A3G5AKA3</accession>
<reference evidence="1" key="1">
    <citation type="submission" date="2018-10" db="EMBL/GenBank/DDBJ databases">
        <title>Hidden diversity of soil giant viruses.</title>
        <authorList>
            <person name="Schulz F."/>
            <person name="Alteio L."/>
            <person name="Goudeau D."/>
            <person name="Ryan E.M."/>
            <person name="Malmstrom R.R."/>
            <person name="Blanchard J."/>
            <person name="Woyke T."/>
        </authorList>
    </citation>
    <scope>NUCLEOTIDE SEQUENCE</scope>
    <source>
        <strain evidence="1">SYV1</strain>
    </source>
</reference>
<sequence length="101" mass="11574">MLQAFRKLPSSPLPIPLPRKSEDIIALYMAEINYMLPPECPCLVPLARVSILQEFLYLRRTTTMTRGEVLDEIGFRCECCRSHYTGGLLVRHSVRDTVECC</sequence>
<proteinExistence type="predicted"/>
<gene>
    <name evidence="1" type="ORF">Sylvanvirus30_3</name>
</gene>